<evidence type="ECO:0000313" key="4">
    <source>
        <dbReference type="Proteomes" id="UP000251135"/>
    </source>
</evidence>
<dbReference type="OrthoDB" id="9802815at2"/>
<dbReference type="RefSeq" id="WP_108560068.1">
    <property type="nucleotide sequence ID" value="NZ_MUXE01000014.1"/>
</dbReference>
<dbReference type="EMBL" id="MUXE01000014">
    <property type="protein sequence ID" value="PUE63770.1"/>
    <property type="molecule type" value="Genomic_DNA"/>
</dbReference>
<gene>
    <name evidence="3" type="ORF">B0174_09485</name>
</gene>
<dbReference type="PANTHER" id="PTHR43000">
    <property type="entry name" value="DTDP-D-GLUCOSE 4,6-DEHYDRATASE-RELATED"/>
    <property type="match status" value="1"/>
</dbReference>
<dbReference type="Proteomes" id="UP000251135">
    <property type="component" value="Unassembled WGS sequence"/>
</dbReference>
<keyword evidence="4" id="KW-1185">Reference proteome</keyword>
<dbReference type="InterPro" id="IPR001509">
    <property type="entry name" value="Epimerase_deHydtase"/>
</dbReference>
<reference evidence="3 4" key="1">
    <citation type="submission" date="2017-02" db="EMBL/GenBank/DDBJ databases">
        <title>Arcobacter caeni sp. nov, a new Arcobacter species isolated from reclaimed water.</title>
        <authorList>
            <person name="Figueras M.J."/>
            <person name="Perez-Cataluna A."/>
            <person name="Salas-Masso N."/>
        </authorList>
    </citation>
    <scope>NUCLEOTIDE SEQUENCE [LARGE SCALE GENOMIC DNA]</scope>
    <source>
        <strain evidence="3 4">RW17-10</strain>
    </source>
</reference>
<dbReference type="SUPFAM" id="SSF51735">
    <property type="entry name" value="NAD(P)-binding Rossmann-fold domains"/>
    <property type="match status" value="1"/>
</dbReference>
<evidence type="ECO:0000256" key="1">
    <source>
        <dbReference type="ARBA" id="ARBA00007637"/>
    </source>
</evidence>
<comment type="similarity">
    <text evidence="1">Belongs to the NAD(P)-dependent epimerase/dehydratase family.</text>
</comment>
<name>A0A363CXE2_9BACT</name>
<feature type="domain" description="NAD-dependent epimerase/dehydratase" evidence="2">
    <location>
        <begin position="12"/>
        <end position="249"/>
    </location>
</feature>
<dbReference type="Pfam" id="PF01370">
    <property type="entry name" value="Epimerase"/>
    <property type="match status" value="1"/>
</dbReference>
<sequence>MQKRPEIKNSVILVTGGAGFIGSHLVDRLLIEGAKEVIVVDNLFVGSEENLKDAISKGAIFYKDDIEITSSLDYIFERHDIDIVFNCATKALNYSFVNPKNAFDTNVNGIMNILEHQRKGHFKTLVHFSTSEVYGTAEYEPMDEKHPIKPTTTYAAGKAAADIAVHSWVNMFDLDAFIVRPFNNYGPRQNYKGYLAGIIPITAFRILKGISPEIHGSGLQSRDFIYVLDTVDAIIKLYSLMQKADSVNISTDGQISMKDMIYKIANLMEYKGEILNKPARGADVECHNASNAKVKSMIDYQLTSFEDGLQETIKWYKENIK</sequence>
<comment type="caution">
    <text evidence="3">The sequence shown here is derived from an EMBL/GenBank/DDBJ whole genome shotgun (WGS) entry which is preliminary data.</text>
</comment>
<dbReference type="InterPro" id="IPR036291">
    <property type="entry name" value="NAD(P)-bd_dom_sf"/>
</dbReference>
<evidence type="ECO:0000313" key="3">
    <source>
        <dbReference type="EMBL" id="PUE63770.1"/>
    </source>
</evidence>
<accession>A0A363CXE2</accession>
<organism evidence="3 4">
    <name type="scientific">Arcobacter caeni</name>
    <dbReference type="NCBI Taxonomy" id="1912877"/>
    <lineage>
        <taxon>Bacteria</taxon>
        <taxon>Pseudomonadati</taxon>
        <taxon>Campylobacterota</taxon>
        <taxon>Epsilonproteobacteria</taxon>
        <taxon>Campylobacterales</taxon>
        <taxon>Arcobacteraceae</taxon>
        <taxon>Arcobacter</taxon>
    </lineage>
</organism>
<dbReference type="Gene3D" id="3.40.50.720">
    <property type="entry name" value="NAD(P)-binding Rossmann-like Domain"/>
    <property type="match status" value="1"/>
</dbReference>
<dbReference type="AlphaFoldDB" id="A0A363CXE2"/>
<dbReference type="Gene3D" id="3.90.25.10">
    <property type="entry name" value="UDP-galactose 4-epimerase, domain 1"/>
    <property type="match status" value="1"/>
</dbReference>
<protein>
    <submittedName>
        <fullName evidence="3">UDP-glucose 4-epimerase</fullName>
    </submittedName>
</protein>
<evidence type="ECO:0000259" key="2">
    <source>
        <dbReference type="Pfam" id="PF01370"/>
    </source>
</evidence>
<proteinExistence type="inferred from homology"/>